<feature type="transmembrane region" description="Helical" evidence="11">
    <location>
        <begin position="220"/>
        <end position="240"/>
    </location>
</feature>
<evidence type="ECO:0000259" key="13">
    <source>
        <dbReference type="PROSITE" id="PS50924"/>
    </source>
</evidence>
<dbReference type="AlphaFoldDB" id="A0A917BY52"/>
<dbReference type="SUPFAM" id="SSF55785">
    <property type="entry name" value="PYP-like sensor domain (PAS domain)"/>
    <property type="match status" value="1"/>
</dbReference>
<feature type="transmembrane region" description="Helical" evidence="11">
    <location>
        <begin position="142"/>
        <end position="158"/>
    </location>
</feature>
<feature type="transmembrane region" description="Helical" evidence="11">
    <location>
        <begin position="106"/>
        <end position="130"/>
    </location>
</feature>
<evidence type="ECO:0000256" key="9">
    <source>
        <dbReference type="ARBA" id="ARBA00023012"/>
    </source>
</evidence>
<evidence type="ECO:0000256" key="7">
    <source>
        <dbReference type="ARBA" id="ARBA00022777"/>
    </source>
</evidence>
<evidence type="ECO:0000256" key="11">
    <source>
        <dbReference type="PROSITE-ProRule" id="PRU00244"/>
    </source>
</evidence>
<dbReference type="PROSITE" id="PS50109">
    <property type="entry name" value="HIS_KIN"/>
    <property type="match status" value="1"/>
</dbReference>
<keyword evidence="8" id="KW-0067">ATP-binding</keyword>
<evidence type="ECO:0000256" key="4">
    <source>
        <dbReference type="ARBA" id="ARBA00022553"/>
    </source>
</evidence>
<dbReference type="CDD" id="cd16922">
    <property type="entry name" value="HATPase_EvgS-ArcB-TorS-like"/>
    <property type="match status" value="1"/>
</dbReference>
<dbReference type="SUPFAM" id="SSF47384">
    <property type="entry name" value="Homodimeric domain of signal transducing histidine kinase"/>
    <property type="match status" value="1"/>
</dbReference>
<dbReference type="PANTHER" id="PTHR45339">
    <property type="entry name" value="HYBRID SIGNAL TRANSDUCTION HISTIDINE KINASE J"/>
    <property type="match status" value="1"/>
</dbReference>
<dbReference type="PANTHER" id="PTHR45339:SF5">
    <property type="entry name" value="HISTIDINE KINASE"/>
    <property type="match status" value="1"/>
</dbReference>
<keyword evidence="11" id="KW-0472">Membrane</keyword>
<feature type="transmembrane region" description="Helical" evidence="11">
    <location>
        <begin position="12"/>
        <end position="30"/>
    </location>
</feature>
<protein>
    <recommendedName>
        <fullName evidence="10">Circadian input-output histidine kinase CikA</fullName>
        <ecNumber evidence="3">2.7.13.3</ecNumber>
    </recommendedName>
</protein>
<dbReference type="GO" id="GO:0000155">
    <property type="term" value="F:phosphorelay sensor kinase activity"/>
    <property type="evidence" value="ECO:0007669"/>
    <property type="project" value="InterPro"/>
</dbReference>
<dbReference type="EMBL" id="BMKR01000002">
    <property type="protein sequence ID" value="GGF63064.1"/>
    <property type="molecule type" value="Genomic_DNA"/>
</dbReference>
<dbReference type="InterPro" id="IPR035965">
    <property type="entry name" value="PAS-like_dom_sf"/>
</dbReference>
<keyword evidence="6" id="KW-0547">Nucleotide-binding</keyword>
<gene>
    <name evidence="14" type="ORF">GCM10010912_05170</name>
</gene>
<comment type="caution">
    <text evidence="14">The sequence shown here is derived from an EMBL/GenBank/DDBJ whole genome shotgun (WGS) entry which is preliminary data.</text>
</comment>
<keyword evidence="4" id="KW-0597">Phosphoprotein</keyword>
<evidence type="ECO:0000256" key="1">
    <source>
        <dbReference type="ARBA" id="ARBA00000085"/>
    </source>
</evidence>
<dbReference type="InterPro" id="IPR004358">
    <property type="entry name" value="Sig_transdc_His_kin-like_C"/>
</dbReference>
<feature type="domain" description="Histidine kinase" evidence="12">
    <location>
        <begin position="394"/>
        <end position="618"/>
    </location>
</feature>
<dbReference type="SMART" id="SM00387">
    <property type="entry name" value="HATPase_c"/>
    <property type="match status" value="1"/>
</dbReference>
<dbReference type="GO" id="GO:0005524">
    <property type="term" value="F:ATP binding"/>
    <property type="evidence" value="ECO:0007669"/>
    <property type="project" value="UniProtKB-KW"/>
</dbReference>
<dbReference type="Gene3D" id="3.30.565.10">
    <property type="entry name" value="Histidine kinase-like ATPase, C-terminal domain"/>
    <property type="match status" value="1"/>
</dbReference>
<dbReference type="InterPro" id="IPR005330">
    <property type="entry name" value="MHYT_dom"/>
</dbReference>
<dbReference type="SMART" id="SM00388">
    <property type="entry name" value="HisKA"/>
    <property type="match status" value="1"/>
</dbReference>
<feature type="transmembrane region" description="Helical" evidence="11">
    <location>
        <begin position="78"/>
        <end position="97"/>
    </location>
</feature>
<dbReference type="FunFam" id="3.30.565.10:FF:000010">
    <property type="entry name" value="Sensor histidine kinase RcsC"/>
    <property type="match status" value="1"/>
</dbReference>
<reference evidence="14" key="1">
    <citation type="journal article" date="2014" name="Int. J. Syst. Evol. Microbiol.">
        <title>Complete genome sequence of Corynebacterium casei LMG S-19264T (=DSM 44701T), isolated from a smear-ripened cheese.</title>
        <authorList>
            <consortium name="US DOE Joint Genome Institute (JGI-PGF)"/>
            <person name="Walter F."/>
            <person name="Albersmeier A."/>
            <person name="Kalinowski J."/>
            <person name="Ruckert C."/>
        </authorList>
    </citation>
    <scope>NUCLEOTIDE SEQUENCE</scope>
    <source>
        <strain evidence="14">CGMCC 1.16134</strain>
    </source>
</reference>
<dbReference type="Pfam" id="PF00512">
    <property type="entry name" value="HisKA"/>
    <property type="match status" value="1"/>
</dbReference>
<evidence type="ECO:0000256" key="2">
    <source>
        <dbReference type="ARBA" id="ARBA00006402"/>
    </source>
</evidence>
<dbReference type="Gene3D" id="1.10.287.130">
    <property type="match status" value="1"/>
</dbReference>
<dbReference type="InterPro" id="IPR003594">
    <property type="entry name" value="HATPase_dom"/>
</dbReference>
<dbReference type="InterPro" id="IPR003661">
    <property type="entry name" value="HisK_dim/P_dom"/>
</dbReference>
<keyword evidence="11" id="KW-0812">Transmembrane</keyword>
<dbReference type="Pfam" id="PF13426">
    <property type="entry name" value="PAS_9"/>
    <property type="match status" value="1"/>
</dbReference>
<dbReference type="PRINTS" id="PR00344">
    <property type="entry name" value="BCTRLSENSOR"/>
</dbReference>
<accession>A0A917BY52</accession>
<dbReference type="GO" id="GO:0016020">
    <property type="term" value="C:membrane"/>
    <property type="evidence" value="ECO:0007669"/>
    <property type="project" value="UniProtKB-UniRule"/>
</dbReference>
<comment type="catalytic activity">
    <reaction evidence="1">
        <text>ATP + protein L-histidine = ADP + protein N-phospho-L-histidine.</text>
        <dbReference type="EC" id="2.7.13.3"/>
    </reaction>
</comment>
<dbReference type="Gene3D" id="3.30.450.20">
    <property type="entry name" value="PAS domain"/>
    <property type="match status" value="1"/>
</dbReference>
<dbReference type="InterPro" id="IPR000014">
    <property type="entry name" value="PAS"/>
</dbReference>
<evidence type="ECO:0000313" key="14">
    <source>
        <dbReference type="EMBL" id="GGF63064.1"/>
    </source>
</evidence>
<organism evidence="14 15">
    <name type="scientific">Paenibacillus albidus</name>
    <dbReference type="NCBI Taxonomy" id="2041023"/>
    <lineage>
        <taxon>Bacteria</taxon>
        <taxon>Bacillati</taxon>
        <taxon>Bacillota</taxon>
        <taxon>Bacilli</taxon>
        <taxon>Bacillales</taxon>
        <taxon>Paenibacillaceae</taxon>
        <taxon>Paenibacillus</taxon>
    </lineage>
</organism>
<evidence type="ECO:0000256" key="5">
    <source>
        <dbReference type="ARBA" id="ARBA00022679"/>
    </source>
</evidence>
<dbReference type="NCBIfam" id="TIGR00229">
    <property type="entry name" value="sensory_box"/>
    <property type="match status" value="1"/>
</dbReference>
<keyword evidence="15" id="KW-1185">Reference proteome</keyword>
<dbReference type="EC" id="2.7.13.3" evidence="3"/>
<evidence type="ECO:0000256" key="10">
    <source>
        <dbReference type="ARBA" id="ARBA00074306"/>
    </source>
</evidence>
<proteinExistence type="inferred from homology"/>
<dbReference type="PROSITE" id="PS50924">
    <property type="entry name" value="MHYT"/>
    <property type="match status" value="1"/>
</dbReference>
<comment type="similarity">
    <text evidence="2">In the N-terminal section; belongs to the phytochrome family.</text>
</comment>
<dbReference type="Pfam" id="PF02518">
    <property type="entry name" value="HATPase_c"/>
    <property type="match status" value="1"/>
</dbReference>
<keyword evidence="5" id="KW-0808">Transferase</keyword>
<dbReference type="InterPro" id="IPR036890">
    <property type="entry name" value="HATPase_C_sf"/>
</dbReference>
<dbReference type="InterPro" id="IPR036097">
    <property type="entry name" value="HisK_dim/P_sf"/>
</dbReference>
<feature type="domain" description="MHYT" evidence="13">
    <location>
        <begin position="8"/>
        <end position="201"/>
    </location>
</feature>
<dbReference type="RefSeq" id="WP_189022040.1">
    <property type="nucleotide sequence ID" value="NZ_BMKR01000002.1"/>
</dbReference>
<feature type="transmembrane region" description="Helical" evidence="11">
    <location>
        <begin position="178"/>
        <end position="200"/>
    </location>
</feature>
<evidence type="ECO:0000313" key="15">
    <source>
        <dbReference type="Proteomes" id="UP000637643"/>
    </source>
</evidence>
<dbReference type="CDD" id="cd00082">
    <property type="entry name" value="HisKA"/>
    <property type="match status" value="1"/>
</dbReference>
<evidence type="ECO:0000256" key="8">
    <source>
        <dbReference type="ARBA" id="ARBA00022840"/>
    </source>
</evidence>
<keyword evidence="9" id="KW-0902">Two-component regulatory system</keyword>
<keyword evidence="11" id="KW-1133">Transmembrane helix</keyword>
<dbReference type="Proteomes" id="UP000637643">
    <property type="component" value="Unassembled WGS sequence"/>
</dbReference>
<sequence length="626" mass="70005">MQQHPGHYNDLLVSLSIAIAALSCFVVVDMADRLVRKSKSRLFLLVLSTVFGFGLWTMHFLGLLAMETDTVVTYDLPLLLFSLFISILVSYLVFMLLNNPRTRSSVYLGLSGFLFSAGMLLMHYCGVMAIKTSLHYEQNILSMLWSVLFSLIAAFLAASYRPAWIQKKYNMFSLKKTLLVLLLTASVTGTHYTAMFGAVFMTPSEVHASSSAAMLDSSSLGMILGTTFVLIAALVLWLLYRDRQKVMASARFNEQRYMALFEFSPDIVICMDPACKRLLSANPAMYTTTGYEWRELESQWENKLFSSEERVRFGSIVEQAAKGRPGKLEMTIQTKQGSRLRFSSTVFPLITGDRQLVYMICKDITDLMRYQQELRKAKEKAESAARIKSEFLATVSHELRTPLNGIIGINQLLIDSMDNTEHLELLQLQSKSGQALLHVLNDILDLSVLEAGAMRLRQNPFQVSRLVQECMDLFEVTARDKGLQLILILESGVPDIVEGDSVRIRQVLLNIIGNAIKFTDKGNVIVTVDTFSTENGEDIRQYLLFKIKDTGIGIDPDMLELLFQPFSQVDGSYNRNYPGTGLGLAICKKLVDLMGGDIWVESTSSGGAEFTFRIAFKGIGGYSLPG</sequence>
<evidence type="ECO:0000256" key="6">
    <source>
        <dbReference type="ARBA" id="ARBA00022741"/>
    </source>
</evidence>
<dbReference type="InterPro" id="IPR005467">
    <property type="entry name" value="His_kinase_dom"/>
</dbReference>
<feature type="transmembrane region" description="Helical" evidence="11">
    <location>
        <begin position="42"/>
        <end position="66"/>
    </location>
</feature>
<keyword evidence="7" id="KW-0418">Kinase</keyword>
<dbReference type="SUPFAM" id="SSF55874">
    <property type="entry name" value="ATPase domain of HSP90 chaperone/DNA topoisomerase II/histidine kinase"/>
    <property type="match status" value="1"/>
</dbReference>
<evidence type="ECO:0000256" key="3">
    <source>
        <dbReference type="ARBA" id="ARBA00012438"/>
    </source>
</evidence>
<evidence type="ECO:0000259" key="12">
    <source>
        <dbReference type="PROSITE" id="PS50109"/>
    </source>
</evidence>
<reference evidence="14" key="2">
    <citation type="submission" date="2020-09" db="EMBL/GenBank/DDBJ databases">
        <authorList>
            <person name="Sun Q."/>
            <person name="Zhou Y."/>
        </authorList>
    </citation>
    <scope>NUCLEOTIDE SEQUENCE</scope>
    <source>
        <strain evidence="14">CGMCC 1.16134</strain>
    </source>
</reference>
<dbReference type="Pfam" id="PF03707">
    <property type="entry name" value="MHYT"/>
    <property type="match status" value="1"/>
</dbReference>
<dbReference type="CDD" id="cd00130">
    <property type="entry name" value="PAS"/>
    <property type="match status" value="1"/>
</dbReference>
<name>A0A917BY52_9BACL</name>